<name>A0A550CS79_9AGAR</name>
<keyword evidence="2" id="KW-1185">Reference proteome</keyword>
<dbReference type="EMBL" id="VDMD01000002">
    <property type="protein sequence ID" value="TRM67645.1"/>
    <property type="molecule type" value="Genomic_DNA"/>
</dbReference>
<dbReference type="AlphaFoldDB" id="A0A550CS79"/>
<comment type="caution">
    <text evidence="1">The sequence shown here is derived from an EMBL/GenBank/DDBJ whole genome shotgun (WGS) entry which is preliminary data.</text>
</comment>
<protein>
    <submittedName>
        <fullName evidence="1">Uncharacterized protein</fullName>
    </submittedName>
</protein>
<dbReference type="Proteomes" id="UP000320762">
    <property type="component" value="Unassembled WGS sequence"/>
</dbReference>
<evidence type="ECO:0000313" key="1">
    <source>
        <dbReference type="EMBL" id="TRM67645.1"/>
    </source>
</evidence>
<organism evidence="1 2">
    <name type="scientific">Schizophyllum amplum</name>
    <dbReference type="NCBI Taxonomy" id="97359"/>
    <lineage>
        <taxon>Eukaryota</taxon>
        <taxon>Fungi</taxon>
        <taxon>Dikarya</taxon>
        <taxon>Basidiomycota</taxon>
        <taxon>Agaricomycotina</taxon>
        <taxon>Agaricomycetes</taxon>
        <taxon>Agaricomycetidae</taxon>
        <taxon>Agaricales</taxon>
        <taxon>Schizophyllaceae</taxon>
        <taxon>Schizophyllum</taxon>
    </lineage>
</organism>
<proteinExistence type="predicted"/>
<dbReference type="OrthoDB" id="3004996at2759"/>
<accession>A0A550CS79</accession>
<sequence length="294" mass="33791">MAPRLNINIYAVLQQVEQYMMAVERNLPVCHPLFVAQLLALEKYIKSNSNKLLATRMFAVLGFFRRHVLDIVTSDHQNQVLKEQAFTQMRCHSIQCVPPKYGEHRELAGESRSGIEIMLDIITWFDEVDIFLREAVARPPSTSIFNCILAWLMRAPNDVAPYVVRHATLMSSPPVLFAFISVLARGDMNRPLVPHVSYYVAQCNDPRVASRQTWLNFLRSLDQRDSITFVAYCTRILNWLDVHPGEAASSSMRNFRQHLVDNAAYVALVHGSNLSELSCHREIIARVRRRSQRR</sequence>
<gene>
    <name evidence="1" type="ORF">BD626DRAFT_564563</name>
</gene>
<evidence type="ECO:0000313" key="2">
    <source>
        <dbReference type="Proteomes" id="UP000320762"/>
    </source>
</evidence>
<reference evidence="1 2" key="1">
    <citation type="journal article" date="2019" name="New Phytol.">
        <title>Comparative genomics reveals unique wood-decay strategies and fruiting body development in the Schizophyllaceae.</title>
        <authorList>
            <person name="Almasi E."/>
            <person name="Sahu N."/>
            <person name="Krizsan K."/>
            <person name="Balint B."/>
            <person name="Kovacs G.M."/>
            <person name="Kiss B."/>
            <person name="Cseklye J."/>
            <person name="Drula E."/>
            <person name="Henrissat B."/>
            <person name="Nagy I."/>
            <person name="Chovatia M."/>
            <person name="Adam C."/>
            <person name="LaButti K."/>
            <person name="Lipzen A."/>
            <person name="Riley R."/>
            <person name="Grigoriev I.V."/>
            <person name="Nagy L.G."/>
        </authorList>
    </citation>
    <scope>NUCLEOTIDE SEQUENCE [LARGE SCALE GENOMIC DNA]</scope>
    <source>
        <strain evidence="1 2">NL-1724</strain>
    </source>
</reference>